<reference evidence="1 2" key="1">
    <citation type="submission" date="2016-10" db="EMBL/GenBank/DDBJ databases">
        <title>Draft genome sequences of four alkaliphilic bacteria belonging to the Anaerobacillus genus.</title>
        <authorList>
            <person name="Bassil N.M."/>
            <person name="Lloyd J.R."/>
        </authorList>
    </citation>
    <scope>NUCLEOTIDE SEQUENCE [LARGE SCALE GENOMIC DNA]</scope>
    <source>
        <strain evidence="1 2">DSM 18345</strain>
    </source>
</reference>
<sequence>MTDYQGEFGQKFGFLDLDGNQVVGYERGYVGVNPETENMVVEIDYLIGEKIKEVLKKMEEL</sequence>
<comment type="caution">
    <text evidence="1">The sequence shown here is derived from an EMBL/GenBank/DDBJ whole genome shotgun (WGS) entry which is preliminary data.</text>
</comment>
<dbReference type="Proteomes" id="UP000179524">
    <property type="component" value="Unassembled WGS sequence"/>
</dbReference>
<dbReference type="EMBL" id="MLQR01000031">
    <property type="protein sequence ID" value="OIJ12548.1"/>
    <property type="molecule type" value="Genomic_DNA"/>
</dbReference>
<accession>A0A1S2LJ45</accession>
<name>A0A1S2LJ45_9BACI</name>
<proteinExistence type="predicted"/>
<organism evidence="1 2">
    <name type="scientific">Anaerobacillus alkalilacustris</name>
    <dbReference type="NCBI Taxonomy" id="393763"/>
    <lineage>
        <taxon>Bacteria</taxon>
        <taxon>Bacillati</taxon>
        <taxon>Bacillota</taxon>
        <taxon>Bacilli</taxon>
        <taxon>Bacillales</taxon>
        <taxon>Bacillaceae</taxon>
        <taxon>Anaerobacillus</taxon>
    </lineage>
</organism>
<evidence type="ECO:0000313" key="1">
    <source>
        <dbReference type="EMBL" id="OIJ12548.1"/>
    </source>
</evidence>
<gene>
    <name evidence="1" type="ORF">BKP37_14070</name>
</gene>
<protein>
    <submittedName>
        <fullName evidence="1">Uncharacterized protein</fullName>
    </submittedName>
</protein>
<keyword evidence="2" id="KW-1185">Reference proteome</keyword>
<evidence type="ECO:0000313" key="2">
    <source>
        <dbReference type="Proteomes" id="UP000179524"/>
    </source>
</evidence>
<dbReference type="AlphaFoldDB" id="A0A1S2LJ45"/>